<evidence type="ECO:0000313" key="1">
    <source>
        <dbReference type="EMBL" id="KAI3684949.1"/>
    </source>
</evidence>
<reference evidence="1 2" key="2">
    <citation type="journal article" date="2022" name="Mol. Ecol. Resour.">
        <title>The genomes of chicory, endive, great burdock and yacon provide insights into Asteraceae paleo-polyploidization history and plant inulin production.</title>
        <authorList>
            <person name="Fan W."/>
            <person name="Wang S."/>
            <person name="Wang H."/>
            <person name="Wang A."/>
            <person name="Jiang F."/>
            <person name="Liu H."/>
            <person name="Zhao H."/>
            <person name="Xu D."/>
            <person name="Zhang Y."/>
        </authorList>
    </citation>
    <scope>NUCLEOTIDE SEQUENCE [LARGE SCALE GENOMIC DNA]</scope>
    <source>
        <strain evidence="2">cv. Niubang</strain>
    </source>
</reference>
<comment type="caution">
    <text evidence="1">The sequence shown here is derived from an EMBL/GenBank/DDBJ whole genome shotgun (WGS) entry which is preliminary data.</text>
</comment>
<dbReference type="EMBL" id="CM042058">
    <property type="protein sequence ID" value="KAI3684949.1"/>
    <property type="molecule type" value="Genomic_DNA"/>
</dbReference>
<protein>
    <submittedName>
        <fullName evidence="1">Uncharacterized protein</fullName>
    </submittedName>
</protein>
<proteinExistence type="predicted"/>
<name>A0ACB8YI20_ARCLA</name>
<organism evidence="1 2">
    <name type="scientific">Arctium lappa</name>
    <name type="common">Greater burdock</name>
    <name type="synonym">Lappa major</name>
    <dbReference type="NCBI Taxonomy" id="4217"/>
    <lineage>
        <taxon>Eukaryota</taxon>
        <taxon>Viridiplantae</taxon>
        <taxon>Streptophyta</taxon>
        <taxon>Embryophyta</taxon>
        <taxon>Tracheophyta</taxon>
        <taxon>Spermatophyta</taxon>
        <taxon>Magnoliopsida</taxon>
        <taxon>eudicotyledons</taxon>
        <taxon>Gunneridae</taxon>
        <taxon>Pentapetalae</taxon>
        <taxon>asterids</taxon>
        <taxon>campanulids</taxon>
        <taxon>Asterales</taxon>
        <taxon>Asteraceae</taxon>
        <taxon>Carduoideae</taxon>
        <taxon>Cardueae</taxon>
        <taxon>Arctiinae</taxon>
        <taxon>Arctium</taxon>
    </lineage>
</organism>
<gene>
    <name evidence="1" type="ORF">L6452_34178</name>
</gene>
<keyword evidence="2" id="KW-1185">Reference proteome</keyword>
<sequence>MLKEEDLPILERSSSYNGDRTNNSNPISDQEEANTTFTKCLSKSLKASVGTQLESESMRPLISEGPTILSEGGTSQVLYNLVLAMVVAKE</sequence>
<dbReference type="Proteomes" id="UP001055879">
    <property type="component" value="Linkage Group LG12"/>
</dbReference>
<evidence type="ECO:0000313" key="2">
    <source>
        <dbReference type="Proteomes" id="UP001055879"/>
    </source>
</evidence>
<accession>A0ACB8YI20</accession>
<reference evidence="2" key="1">
    <citation type="journal article" date="2022" name="Mol. Ecol. Resour.">
        <title>The genomes of chicory, endive, great burdock and yacon provide insights into Asteraceae palaeo-polyploidization history and plant inulin production.</title>
        <authorList>
            <person name="Fan W."/>
            <person name="Wang S."/>
            <person name="Wang H."/>
            <person name="Wang A."/>
            <person name="Jiang F."/>
            <person name="Liu H."/>
            <person name="Zhao H."/>
            <person name="Xu D."/>
            <person name="Zhang Y."/>
        </authorList>
    </citation>
    <scope>NUCLEOTIDE SEQUENCE [LARGE SCALE GENOMIC DNA]</scope>
    <source>
        <strain evidence="2">cv. Niubang</strain>
    </source>
</reference>